<gene>
    <name evidence="2" type="ORF">THS5294_01230</name>
</gene>
<organism evidence="2 3">
    <name type="scientific">Thalassobacter stenotrophicus</name>
    <dbReference type="NCBI Taxonomy" id="266809"/>
    <lineage>
        <taxon>Bacteria</taxon>
        <taxon>Pseudomonadati</taxon>
        <taxon>Pseudomonadota</taxon>
        <taxon>Alphaproteobacteria</taxon>
        <taxon>Rhodobacterales</taxon>
        <taxon>Roseobacteraceae</taxon>
        <taxon>Thalassobacter</taxon>
    </lineage>
</organism>
<sequence length="172" mass="18338">MKNHLKTAFAAIAMTVVSIAGASAQDVANNTPFGDWRVSCDAVSVSQTFCQLVQQQSVLDTNELAGRFAAFPAQNGGAILLAQVPIGVYLPGGAVFRLDDNDATPQQEMVWQRCLGPICEAAILLDEATVSRMSSSGAMLFGYRMDSDAEPIVLRVNLNRFGEGIEALRGAQ</sequence>
<keyword evidence="1" id="KW-0732">Signal</keyword>
<dbReference type="InterPro" id="IPR010642">
    <property type="entry name" value="Invasion_prot_B"/>
</dbReference>
<dbReference type="eggNOG" id="ENOG5032UQQ">
    <property type="taxonomic scope" value="Bacteria"/>
</dbReference>
<dbReference type="EMBL" id="CYRX01000011">
    <property type="protein sequence ID" value="CUH59941.1"/>
    <property type="molecule type" value="Genomic_DNA"/>
</dbReference>
<reference evidence="2 3" key="1">
    <citation type="submission" date="2015-09" db="EMBL/GenBank/DDBJ databases">
        <authorList>
            <consortium name="Swine Surveillance"/>
        </authorList>
    </citation>
    <scope>NUCLEOTIDE SEQUENCE [LARGE SCALE GENOMIC DNA]</scope>
    <source>
        <strain evidence="2 3">CECT 5294</strain>
    </source>
</reference>
<dbReference type="Proteomes" id="UP000051298">
    <property type="component" value="Unassembled WGS sequence"/>
</dbReference>
<accession>A0A0P1EY12</accession>
<feature type="chain" id="PRO_5006062047" evidence="1">
    <location>
        <begin position="23"/>
        <end position="172"/>
    </location>
</feature>
<dbReference type="Gene3D" id="2.60.40.1880">
    <property type="entry name" value="Invasion associated locus B (IalB) protein"/>
    <property type="match status" value="1"/>
</dbReference>
<dbReference type="RefSeq" id="WP_058123017.1">
    <property type="nucleotide sequence ID" value="NZ_CYRX01000011.1"/>
</dbReference>
<evidence type="ECO:0000313" key="3">
    <source>
        <dbReference type="Proteomes" id="UP000051298"/>
    </source>
</evidence>
<protein>
    <submittedName>
        <fullName evidence="2">Invasion protein B, involved in pathogenesis</fullName>
    </submittedName>
</protein>
<dbReference type="InterPro" id="IPR038696">
    <property type="entry name" value="IalB_sf"/>
</dbReference>
<evidence type="ECO:0000256" key="1">
    <source>
        <dbReference type="SAM" id="SignalP"/>
    </source>
</evidence>
<proteinExistence type="predicted"/>
<dbReference type="AlphaFoldDB" id="A0A0P1EY12"/>
<dbReference type="STRING" id="266809.PM03_09675"/>
<dbReference type="Pfam" id="PF06776">
    <property type="entry name" value="IalB"/>
    <property type="match status" value="1"/>
</dbReference>
<evidence type="ECO:0000313" key="2">
    <source>
        <dbReference type="EMBL" id="CUH59941.1"/>
    </source>
</evidence>
<name>A0A0P1EY12_9RHOB</name>
<feature type="signal peptide" evidence="1">
    <location>
        <begin position="1"/>
        <end position="22"/>
    </location>
</feature>